<protein>
    <submittedName>
        <fullName evidence="1">Uncharacterized protein</fullName>
    </submittedName>
</protein>
<accession>A0A7W7T0Q4</accession>
<sequence length="82" mass="8817">MDGSDVELRVATRTACPPTVRAVAAHSEPAVDPAHAVCPVCGFPRAHLRSRAVTRPGRPSLPWRVAVTDGRDLPHVESRCRA</sequence>
<dbReference type="RefSeq" id="WP_184667439.1">
    <property type="nucleotide sequence ID" value="NZ_BAABAI010000012.1"/>
</dbReference>
<organism evidence="1 2">
    <name type="scientific">Saccharothrix violaceirubra</name>
    <dbReference type="NCBI Taxonomy" id="413306"/>
    <lineage>
        <taxon>Bacteria</taxon>
        <taxon>Bacillati</taxon>
        <taxon>Actinomycetota</taxon>
        <taxon>Actinomycetes</taxon>
        <taxon>Pseudonocardiales</taxon>
        <taxon>Pseudonocardiaceae</taxon>
        <taxon>Saccharothrix</taxon>
    </lineage>
</organism>
<gene>
    <name evidence="1" type="ORF">F4559_001790</name>
</gene>
<keyword evidence="2" id="KW-1185">Reference proteome</keyword>
<evidence type="ECO:0000313" key="2">
    <source>
        <dbReference type="Proteomes" id="UP000542674"/>
    </source>
</evidence>
<dbReference type="Proteomes" id="UP000542674">
    <property type="component" value="Unassembled WGS sequence"/>
</dbReference>
<proteinExistence type="predicted"/>
<evidence type="ECO:0000313" key="1">
    <source>
        <dbReference type="EMBL" id="MBB4964431.1"/>
    </source>
</evidence>
<comment type="caution">
    <text evidence="1">The sequence shown here is derived from an EMBL/GenBank/DDBJ whole genome shotgun (WGS) entry which is preliminary data.</text>
</comment>
<dbReference type="AlphaFoldDB" id="A0A7W7T0Q4"/>
<reference evidence="1 2" key="1">
    <citation type="submission" date="2020-08" db="EMBL/GenBank/DDBJ databases">
        <title>Sequencing the genomes of 1000 actinobacteria strains.</title>
        <authorList>
            <person name="Klenk H.-P."/>
        </authorList>
    </citation>
    <scope>NUCLEOTIDE SEQUENCE [LARGE SCALE GENOMIC DNA]</scope>
    <source>
        <strain evidence="1 2">DSM 45084</strain>
    </source>
</reference>
<name>A0A7W7T0Q4_9PSEU</name>
<dbReference type="EMBL" id="JACHJS010000001">
    <property type="protein sequence ID" value="MBB4964431.1"/>
    <property type="molecule type" value="Genomic_DNA"/>
</dbReference>